<protein>
    <submittedName>
        <fullName evidence="2">Uncharacterized protein</fullName>
    </submittedName>
</protein>
<evidence type="ECO:0000256" key="1">
    <source>
        <dbReference type="SAM" id="MobiDB-lite"/>
    </source>
</evidence>
<evidence type="ECO:0000313" key="3">
    <source>
        <dbReference type="Proteomes" id="UP000557566"/>
    </source>
</evidence>
<dbReference type="AlphaFoldDB" id="A0A8H4V6I0"/>
<keyword evidence="3" id="KW-1185">Reference proteome</keyword>
<feature type="region of interest" description="Disordered" evidence="1">
    <location>
        <begin position="121"/>
        <end position="150"/>
    </location>
</feature>
<reference evidence="2 3" key="1">
    <citation type="journal article" date="2020" name="Genome Biol. Evol.">
        <title>A new high-quality draft genome assembly of the Chinese cordyceps Ophiocordyceps sinensis.</title>
        <authorList>
            <person name="Shu R."/>
            <person name="Zhang J."/>
            <person name="Meng Q."/>
            <person name="Zhang H."/>
            <person name="Zhou G."/>
            <person name="Li M."/>
            <person name="Wu P."/>
            <person name="Zhao Y."/>
            <person name="Chen C."/>
            <person name="Qin Q."/>
        </authorList>
    </citation>
    <scope>NUCLEOTIDE SEQUENCE [LARGE SCALE GENOMIC DNA]</scope>
    <source>
        <strain evidence="2 3">IOZ07</strain>
    </source>
</reference>
<evidence type="ECO:0000313" key="2">
    <source>
        <dbReference type="EMBL" id="KAF4509450.1"/>
    </source>
</evidence>
<gene>
    <name evidence="2" type="ORF">G6O67_003624</name>
</gene>
<comment type="caution">
    <text evidence="2">The sequence shown here is derived from an EMBL/GenBank/DDBJ whole genome shotgun (WGS) entry which is preliminary data.</text>
</comment>
<dbReference type="Proteomes" id="UP000557566">
    <property type="component" value="Unassembled WGS sequence"/>
</dbReference>
<accession>A0A8H4V6I0</accession>
<organism evidence="2 3">
    <name type="scientific">Ophiocordyceps sinensis</name>
    <dbReference type="NCBI Taxonomy" id="72228"/>
    <lineage>
        <taxon>Eukaryota</taxon>
        <taxon>Fungi</taxon>
        <taxon>Dikarya</taxon>
        <taxon>Ascomycota</taxon>
        <taxon>Pezizomycotina</taxon>
        <taxon>Sordariomycetes</taxon>
        <taxon>Hypocreomycetidae</taxon>
        <taxon>Hypocreales</taxon>
        <taxon>Ophiocordycipitaceae</taxon>
        <taxon>Ophiocordyceps</taxon>
    </lineage>
</organism>
<sequence>MYILQSDTAEEHDSDGRRDCAVVLCQSRGLVYQLQGSGVWGLAQREEERGKRPVMPRGTGASRVLDEDKNQVCLELAESWSTMLGHVFASPFCFGRMAESEETMRRRNSYVAEYPSWRVPVMASTSHGRGATKTKEKKRNDSEGASSSTP</sequence>
<name>A0A8H4V6I0_9HYPO</name>
<dbReference type="EMBL" id="JAAVMX010000004">
    <property type="protein sequence ID" value="KAF4509450.1"/>
    <property type="molecule type" value="Genomic_DNA"/>
</dbReference>
<proteinExistence type="predicted"/>